<dbReference type="RefSeq" id="WP_188340472.1">
    <property type="nucleotide sequence ID" value="NZ_CP061281.1"/>
</dbReference>
<dbReference type="Gene3D" id="3.40.630.10">
    <property type="entry name" value="Zn peptidases"/>
    <property type="match status" value="1"/>
</dbReference>
<evidence type="ECO:0000256" key="2">
    <source>
        <dbReference type="ARBA" id="ARBA00022801"/>
    </source>
</evidence>
<evidence type="ECO:0000256" key="1">
    <source>
        <dbReference type="ARBA" id="ARBA00022723"/>
    </source>
</evidence>
<dbReference type="GO" id="GO:0008777">
    <property type="term" value="F:acetylornithine deacetylase activity"/>
    <property type="evidence" value="ECO:0007669"/>
    <property type="project" value="TreeGrafter"/>
</dbReference>
<proteinExistence type="predicted"/>
<dbReference type="PANTHER" id="PTHR43808:SF31">
    <property type="entry name" value="N-ACETYL-L-CITRULLINE DEACETYLASE"/>
    <property type="match status" value="1"/>
</dbReference>
<dbReference type="EC" id="3.5.1.18" evidence="3"/>
<dbReference type="PANTHER" id="PTHR43808">
    <property type="entry name" value="ACETYLORNITHINE DEACETYLASE"/>
    <property type="match status" value="1"/>
</dbReference>
<sequence length="360" mass="37499">MTHTLPEAAVLRPAGDLVELTRALVDVASESGSEAALADAVEGALRAAPHLTVERIGHSVVARTSLGRAERVVLAGHLDTVPACDNLPSRLVDDRVYGLGACDMKGGVAVALQTAMTVTAPTRDVTYVFYECEEADAARNGLGIIAAARPELLAGDLAILLEPSGGLVEGGCQGFLTADVTVRGRRAHTARAWQGVNAAHRAAEVLRRLDEHGVREVVVDGLVYREGLNAVAVRSGVASNVVPDTCVVTVNLRFAPSCSPQEAEARVRALFPEHEVDVTEVVAGALPGLGRPAAASLLARLGTEPRAKLGWTDVARFAAAGVPALNFGPGDPSLAHTPDEYVPVAELHAVRAALTDWLTG</sequence>
<name>A0A7H1BGF5_9ACTN</name>
<dbReference type="InterPro" id="IPR002933">
    <property type="entry name" value="Peptidase_M20"/>
</dbReference>
<dbReference type="Proteomes" id="UP000516428">
    <property type="component" value="Chromosome"/>
</dbReference>
<organism evidence="5 6">
    <name type="scientific">Streptomyces xanthii</name>
    <dbReference type="NCBI Taxonomy" id="2768069"/>
    <lineage>
        <taxon>Bacteria</taxon>
        <taxon>Bacillati</taxon>
        <taxon>Actinomycetota</taxon>
        <taxon>Actinomycetes</taxon>
        <taxon>Kitasatosporales</taxon>
        <taxon>Streptomycetaceae</taxon>
        <taxon>Streptomyces</taxon>
    </lineage>
</organism>
<dbReference type="NCBIfam" id="TIGR01900">
    <property type="entry name" value="dapE-gram_pos"/>
    <property type="match status" value="1"/>
</dbReference>
<dbReference type="InterPro" id="IPR011650">
    <property type="entry name" value="Peptidase_M20_dimer"/>
</dbReference>
<dbReference type="EMBL" id="CP061281">
    <property type="protein sequence ID" value="QNS07810.1"/>
    <property type="molecule type" value="Genomic_DNA"/>
</dbReference>
<dbReference type="Pfam" id="PF07687">
    <property type="entry name" value="M20_dimer"/>
    <property type="match status" value="1"/>
</dbReference>
<dbReference type="GO" id="GO:0006526">
    <property type="term" value="P:L-arginine biosynthetic process"/>
    <property type="evidence" value="ECO:0007669"/>
    <property type="project" value="TreeGrafter"/>
</dbReference>
<feature type="domain" description="Peptidase M20 dimerisation" evidence="4">
    <location>
        <begin position="173"/>
        <end position="276"/>
    </location>
</feature>
<dbReference type="InterPro" id="IPR010174">
    <property type="entry name" value="Succinyl-DAP_deSuclase_DapE"/>
</dbReference>
<dbReference type="Gene3D" id="3.30.70.360">
    <property type="match status" value="1"/>
</dbReference>
<accession>A0A7H1BGF5</accession>
<dbReference type="SUPFAM" id="SSF55031">
    <property type="entry name" value="Bacterial exopeptidase dimerisation domain"/>
    <property type="match status" value="1"/>
</dbReference>
<gene>
    <name evidence="5" type="ORF">IAG42_32205</name>
</gene>
<evidence type="ECO:0000259" key="4">
    <source>
        <dbReference type="Pfam" id="PF07687"/>
    </source>
</evidence>
<protein>
    <recommendedName>
        <fullName evidence="3">Succinyl-diaminopimelate desuccinylase</fullName>
        <ecNumber evidence="3">3.5.1.18</ecNumber>
    </recommendedName>
</protein>
<keyword evidence="2 5" id="KW-0378">Hydrolase</keyword>
<reference evidence="5 6" key="1">
    <citation type="submission" date="2020-09" db="EMBL/GenBank/DDBJ databases">
        <title>A novel species.</title>
        <authorList>
            <person name="Gao J."/>
        </authorList>
    </citation>
    <scope>NUCLEOTIDE SEQUENCE [LARGE SCALE GENOMIC DNA]</scope>
    <source>
        <strain evidence="5 6">CRXT-Y-14</strain>
    </source>
</reference>
<dbReference type="GO" id="GO:0009014">
    <property type="term" value="F:succinyl-diaminopimelate desuccinylase activity"/>
    <property type="evidence" value="ECO:0007669"/>
    <property type="project" value="UniProtKB-UniRule"/>
</dbReference>
<keyword evidence="1" id="KW-0479">Metal-binding</keyword>
<dbReference type="InterPro" id="IPR036264">
    <property type="entry name" value="Bact_exopeptidase_dim_dom"/>
</dbReference>
<dbReference type="AlphaFoldDB" id="A0A7H1BGF5"/>
<dbReference type="KEGG" id="sxn:IAG42_32205"/>
<dbReference type="SUPFAM" id="SSF53187">
    <property type="entry name" value="Zn-dependent exopeptidases"/>
    <property type="match status" value="1"/>
</dbReference>
<dbReference type="GO" id="GO:0046872">
    <property type="term" value="F:metal ion binding"/>
    <property type="evidence" value="ECO:0007669"/>
    <property type="project" value="UniProtKB-KW"/>
</dbReference>
<keyword evidence="6" id="KW-1185">Reference proteome</keyword>
<evidence type="ECO:0000313" key="6">
    <source>
        <dbReference type="Proteomes" id="UP000516428"/>
    </source>
</evidence>
<evidence type="ECO:0000256" key="3">
    <source>
        <dbReference type="NCBIfam" id="TIGR01900"/>
    </source>
</evidence>
<evidence type="ECO:0000313" key="5">
    <source>
        <dbReference type="EMBL" id="QNS07810.1"/>
    </source>
</evidence>
<dbReference type="Pfam" id="PF01546">
    <property type="entry name" value="Peptidase_M20"/>
    <property type="match status" value="1"/>
</dbReference>
<dbReference type="InterPro" id="IPR050072">
    <property type="entry name" value="Peptidase_M20A"/>
</dbReference>
<dbReference type="GO" id="GO:0009089">
    <property type="term" value="P:lysine biosynthetic process via diaminopimelate"/>
    <property type="evidence" value="ECO:0007669"/>
    <property type="project" value="UniProtKB-UniRule"/>
</dbReference>